<dbReference type="InterPro" id="IPR004218">
    <property type="entry name" value="GSHS_ATP-bd"/>
</dbReference>
<dbReference type="InterPro" id="IPR013815">
    <property type="entry name" value="ATP_grasp_subdomain_1"/>
</dbReference>
<keyword evidence="1" id="KW-0067">ATP-binding</keyword>
<accession>A0A955HWR9</accession>
<dbReference type="PROSITE" id="PS50975">
    <property type="entry name" value="ATP_GRASP"/>
    <property type="match status" value="1"/>
</dbReference>
<proteinExistence type="predicted"/>
<dbReference type="GO" id="GO:0018169">
    <property type="term" value="F:ribosomal S6-glutamic acid ligase activity"/>
    <property type="evidence" value="ECO:0007669"/>
    <property type="project" value="TreeGrafter"/>
</dbReference>
<evidence type="ECO:0000259" key="2">
    <source>
        <dbReference type="PROSITE" id="PS50975"/>
    </source>
</evidence>
<dbReference type="GO" id="GO:0004363">
    <property type="term" value="F:glutathione synthase activity"/>
    <property type="evidence" value="ECO:0007669"/>
    <property type="project" value="InterPro"/>
</dbReference>
<gene>
    <name evidence="3" type="ORF">KC622_00630</name>
</gene>
<dbReference type="EMBL" id="JAGQLM010000026">
    <property type="protein sequence ID" value="MCA9374815.1"/>
    <property type="molecule type" value="Genomic_DNA"/>
</dbReference>
<sequence>MNQPIDFDKYIQETGNVYLAFYARAAEILGIKHEIIWPSYIIRCYHGDKRWDVVQSQLPINSITASIIAQKKHLTTFVCKKAGLPVPIQSEIHSPEQALEFYKEHKEVVFKPVKNFGGKGITLLPRTEEEAKQAYETAYQEDHSTSLFNVLGEKFFTGSNYRLLVLDGKVLAVAERIPAKVIGDGVNTIEQLIIHSNEERVRQKIHRIKIDQEMYKKLQNDGVTMQDIPHNGEEVILRYNSNLSTGGTTRECTQSTHDYYKQVAINAVKAVGLKLSGVDLIVEDITKEGPCIINELNDAPGLNIHYKPTEGEVLDVAIPIMEYVRENAF</sequence>
<dbReference type="GO" id="GO:0046872">
    <property type="term" value="F:metal ion binding"/>
    <property type="evidence" value="ECO:0007669"/>
    <property type="project" value="InterPro"/>
</dbReference>
<keyword evidence="1" id="KW-0547">Nucleotide-binding</keyword>
<reference evidence="3" key="1">
    <citation type="submission" date="2020-04" db="EMBL/GenBank/DDBJ databases">
        <authorList>
            <person name="Zhang T."/>
        </authorList>
    </citation>
    <scope>NUCLEOTIDE SEQUENCE</scope>
    <source>
        <strain evidence="3">HKST-UBA16</strain>
    </source>
</reference>
<comment type="caution">
    <text evidence="3">The sequence shown here is derived from an EMBL/GenBank/DDBJ whole genome shotgun (WGS) entry which is preliminary data.</text>
</comment>
<protein>
    <submittedName>
        <fullName evidence="3">ATP-grasp domain-containing protein</fullName>
    </submittedName>
</protein>
<name>A0A955HWR9_9BACT</name>
<feature type="domain" description="ATP-grasp" evidence="2">
    <location>
        <begin position="76"/>
        <end position="325"/>
    </location>
</feature>
<dbReference type="Gene3D" id="3.30.470.20">
    <property type="entry name" value="ATP-grasp fold, B domain"/>
    <property type="match status" value="2"/>
</dbReference>
<dbReference type="Gene3D" id="3.30.1490.20">
    <property type="entry name" value="ATP-grasp fold, A domain"/>
    <property type="match status" value="1"/>
</dbReference>
<dbReference type="PANTHER" id="PTHR21621:SF0">
    <property type="entry name" value="BETA-CITRYLGLUTAMATE SYNTHASE B-RELATED"/>
    <property type="match status" value="1"/>
</dbReference>
<dbReference type="AlphaFoldDB" id="A0A955HWR9"/>
<evidence type="ECO:0000256" key="1">
    <source>
        <dbReference type="PROSITE-ProRule" id="PRU00409"/>
    </source>
</evidence>
<dbReference type="InterPro" id="IPR013651">
    <property type="entry name" value="ATP-grasp_RimK-type"/>
</dbReference>
<dbReference type="Proteomes" id="UP000748332">
    <property type="component" value="Unassembled WGS sequence"/>
</dbReference>
<dbReference type="Pfam" id="PF02955">
    <property type="entry name" value="GSH-S_ATP"/>
    <property type="match status" value="1"/>
</dbReference>
<dbReference type="Pfam" id="PF08443">
    <property type="entry name" value="RimK"/>
    <property type="match status" value="1"/>
</dbReference>
<evidence type="ECO:0000313" key="3">
    <source>
        <dbReference type="EMBL" id="MCA9374815.1"/>
    </source>
</evidence>
<dbReference type="InterPro" id="IPR011761">
    <property type="entry name" value="ATP-grasp"/>
</dbReference>
<dbReference type="GO" id="GO:0005524">
    <property type="term" value="F:ATP binding"/>
    <property type="evidence" value="ECO:0007669"/>
    <property type="project" value="UniProtKB-UniRule"/>
</dbReference>
<dbReference type="GO" id="GO:0009432">
    <property type="term" value="P:SOS response"/>
    <property type="evidence" value="ECO:0007669"/>
    <property type="project" value="TreeGrafter"/>
</dbReference>
<dbReference type="GO" id="GO:0005737">
    <property type="term" value="C:cytoplasm"/>
    <property type="evidence" value="ECO:0007669"/>
    <property type="project" value="TreeGrafter"/>
</dbReference>
<evidence type="ECO:0000313" key="4">
    <source>
        <dbReference type="Proteomes" id="UP000748332"/>
    </source>
</evidence>
<reference evidence="3" key="2">
    <citation type="journal article" date="2021" name="Microbiome">
        <title>Successional dynamics and alternative stable states in a saline activated sludge microbial community over 9 years.</title>
        <authorList>
            <person name="Wang Y."/>
            <person name="Ye J."/>
            <person name="Ju F."/>
            <person name="Liu L."/>
            <person name="Boyd J.A."/>
            <person name="Deng Y."/>
            <person name="Parks D.H."/>
            <person name="Jiang X."/>
            <person name="Yin X."/>
            <person name="Woodcroft B.J."/>
            <person name="Tyson G.W."/>
            <person name="Hugenholtz P."/>
            <person name="Polz M.F."/>
            <person name="Zhang T."/>
        </authorList>
    </citation>
    <scope>NUCLEOTIDE SEQUENCE</scope>
    <source>
        <strain evidence="3">HKST-UBA16</strain>
    </source>
</reference>
<organism evidence="3 4">
    <name type="scientific">Candidatus Dojkabacteria bacterium</name>
    <dbReference type="NCBI Taxonomy" id="2099670"/>
    <lineage>
        <taxon>Bacteria</taxon>
        <taxon>Candidatus Dojkabacteria</taxon>
    </lineage>
</organism>
<dbReference type="SUPFAM" id="SSF56059">
    <property type="entry name" value="Glutathione synthetase ATP-binding domain-like"/>
    <property type="match status" value="1"/>
</dbReference>
<dbReference type="PANTHER" id="PTHR21621">
    <property type="entry name" value="RIBOSOMAL PROTEIN S6 MODIFICATION PROTEIN"/>
    <property type="match status" value="1"/>
</dbReference>